<evidence type="ECO:0000256" key="6">
    <source>
        <dbReference type="ARBA" id="ARBA00023235"/>
    </source>
</evidence>
<proteinExistence type="inferred from homology"/>
<sequence>MLKNKTLMITGGTGSFGNAVLKRFLTTDIKEIRIFSRDEKKQDDMRRAYGNEKIKFYLGDVRDKASIQHALYGVNYIFHAAALKQVPSCEFFPMEAVKTNVLGTDNVLTAAIEAGVRKVVCLSTDKAAYPINAMGTSKAMMEKMFMAKSRTVAPERTVISGTRYGNVLCSRGSVVPLFIDKLKAGEPLTVTDPSMTRFVMSLEEAVELVLFAFENADPGDIMIPRVPSCTIGTLAEAVQKLFGVTREIQTIGVRHGEKFHETLLTREEASRAIDHGSFFRVPMDQRDLNYEKYFSEGETVIAEEFTSDSAEILNVEQVMEKLRNLPYIQNELAQWYIQSGKHIRLTA</sequence>
<dbReference type="GO" id="GO:0003978">
    <property type="term" value="F:UDP-glucose 4-epimerase activity"/>
    <property type="evidence" value="ECO:0007669"/>
    <property type="project" value="UniProtKB-EC"/>
</dbReference>
<dbReference type="InterPro" id="IPR013692">
    <property type="entry name" value="CapD_C"/>
</dbReference>
<dbReference type="PANTHER" id="PTHR43318:SF2">
    <property type="entry name" value="UDP-N-ACETYLGLUCOSAMINE 4,6-DEHYDRATASE (INVERTING)"/>
    <property type="match status" value="1"/>
</dbReference>
<accession>A0A6N3DNH5</accession>
<keyword evidence="5" id="KW-0448">Lipopolysaccharide biosynthesis</keyword>
<dbReference type="EMBL" id="CACRTR010000009">
    <property type="protein sequence ID" value="VYU28381.1"/>
    <property type="molecule type" value="Genomic_DNA"/>
</dbReference>
<dbReference type="CDD" id="cd05237">
    <property type="entry name" value="UDP_invert_4-6DH_SDR_e"/>
    <property type="match status" value="1"/>
</dbReference>
<dbReference type="AlphaFoldDB" id="A0A6N3DNH5"/>
<protein>
    <recommendedName>
        <fullName evidence="4">UDP-glucose 4-epimerase</fullName>
        <ecNumber evidence="3">5.1.3.2</ecNumber>
    </recommendedName>
    <alternativeName>
        <fullName evidence="8">Galactowaldenase</fullName>
    </alternativeName>
    <alternativeName>
        <fullName evidence="7">UDP-galactose 4-epimerase</fullName>
    </alternativeName>
</protein>
<dbReference type="InterPro" id="IPR036291">
    <property type="entry name" value="NAD(P)-bd_dom_sf"/>
</dbReference>
<dbReference type="Gene3D" id="3.40.50.720">
    <property type="entry name" value="NAD(P)-binding Rossmann-like Domain"/>
    <property type="match status" value="1"/>
</dbReference>
<comment type="catalytic activity">
    <reaction evidence="1">
        <text>UDP-alpha-D-glucose = UDP-alpha-D-galactose</text>
        <dbReference type="Rhea" id="RHEA:22168"/>
        <dbReference type="ChEBI" id="CHEBI:58885"/>
        <dbReference type="ChEBI" id="CHEBI:66914"/>
        <dbReference type="EC" id="5.1.3.2"/>
    </reaction>
</comment>
<evidence type="ECO:0000256" key="1">
    <source>
        <dbReference type="ARBA" id="ARBA00000083"/>
    </source>
</evidence>
<evidence type="ECO:0000313" key="11">
    <source>
        <dbReference type="EMBL" id="VYU28381.1"/>
    </source>
</evidence>
<dbReference type="InterPro" id="IPR051203">
    <property type="entry name" value="Polysaccharide_Synthase-Rel"/>
</dbReference>
<evidence type="ECO:0000256" key="5">
    <source>
        <dbReference type="ARBA" id="ARBA00022985"/>
    </source>
</evidence>
<evidence type="ECO:0000259" key="9">
    <source>
        <dbReference type="Pfam" id="PF02719"/>
    </source>
</evidence>
<dbReference type="Pfam" id="PF02719">
    <property type="entry name" value="Polysacc_synt_2"/>
    <property type="match status" value="1"/>
</dbReference>
<comment type="similarity">
    <text evidence="2">Belongs to the polysaccharide synthase family.</text>
</comment>
<dbReference type="PANTHER" id="PTHR43318">
    <property type="entry name" value="UDP-N-ACETYLGLUCOSAMINE 4,6-DEHYDRATASE"/>
    <property type="match status" value="1"/>
</dbReference>
<evidence type="ECO:0000256" key="7">
    <source>
        <dbReference type="ARBA" id="ARBA00031367"/>
    </source>
</evidence>
<evidence type="ECO:0000256" key="4">
    <source>
        <dbReference type="ARBA" id="ARBA00018569"/>
    </source>
</evidence>
<evidence type="ECO:0000256" key="8">
    <source>
        <dbReference type="ARBA" id="ARBA00033067"/>
    </source>
</evidence>
<dbReference type="InterPro" id="IPR003869">
    <property type="entry name" value="Polysac_CapD-like"/>
</dbReference>
<feature type="domain" description="Polysaccharide biosynthesis protein CapD-like" evidence="9">
    <location>
        <begin position="7"/>
        <end position="281"/>
    </location>
</feature>
<dbReference type="EC" id="5.1.3.2" evidence="3"/>
<evidence type="ECO:0000256" key="3">
    <source>
        <dbReference type="ARBA" id="ARBA00013189"/>
    </source>
</evidence>
<dbReference type="GO" id="GO:0009103">
    <property type="term" value="P:lipopolysaccharide biosynthetic process"/>
    <property type="evidence" value="ECO:0007669"/>
    <property type="project" value="UniProtKB-KW"/>
</dbReference>
<gene>
    <name evidence="11" type="primary">capD</name>
    <name evidence="11" type="ORF">ELLFYP34_03140</name>
</gene>
<reference evidence="11" key="1">
    <citation type="submission" date="2019-11" db="EMBL/GenBank/DDBJ databases">
        <authorList>
            <person name="Feng L."/>
        </authorList>
    </citation>
    <scope>NUCLEOTIDE SEQUENCE</scope>
    <source>
        <strain evidence="11">ElimosumLFYP34</strain>
    </source>
</reference>
<dbReference type="SUPFAM" id="SSF51735">
    <property type="entry name" value="NAD(P)-binding Rossmann-fold domains"/>
    <property type="match status" value="1"/>
</dbReference>
<feature type="domain" description="UDP-glucose 4-epimerase CapD C-terminal" evidence="10">
    <location>
        <begin position="284"/>
        <end position="329"/>
    </location>
</feature>
<evidence type="ECO:0000259" key="10">
    <source>
        <dbReference type="Pfam" id="PF08485"/>
    </source>
</evidence>
<evidence type="ECO:0000256" key="2">
    <source>
        <dbReference type="ARBA" id="ARBA00007430"/>
    </source>
</evidence>
<keyword evidence="6 11" id="KW-0413">Isomerase</keyword>
<organism evidence="11">
    <name type="scientific">Eubacterium limosum</name>
    <dbReference type="NCBI Taxonomy" id="1736"/>
    <lineage>
        <taxon>Bacteria</taxon>
        <taxon>Bacillati</taxon>
        <taxon>Bacillota</taxon>
        <taxon>Clostridia</taxon>
        <taxon>Eubacteriales</taxon>
        <taxon>Eubacteriaceae</taxon>
        <taxon>Eubacterium</taxon>
    </lineage>
</organism>
<dbReference type="Pfam" id="PF08485">
    <property type="entry name" value="Polysacc_syn_2C"/>
    <property type="match status" value="1"/>
</dbReference>
<name>A0A6N3DNH5_EUBLI</name>